<dbReference type="GO" id="GO:0016740">
    <property type="term" value="F:transferase activity"/>
    <property type="evidence" value="ECO:0007669"/>
    <property type="project" value="UniProtKB-KW"/>
</dbReference>
<evidence type="ECO:0000313" key="3">
    <source>
        <dbReference type="EMBL" id="PNC18333.1"/>
    </source>
</evidence>
<dbReference type="EMBL" id="PJKA01000010">
    <property type="protein sequence ID" value="PNC18333.1"/>
    <property type="molecule type" value="Genomic_DNA"/>
</dbReference>
<comment type="caution">
    <text evidence="3">The sequence shown here is derived from an EMBL/GenBank/DDBJ whole genome shotgun (WGS) entry which is preliminary data.</text>
</comment>
<dbReference type="GO" id="GO:0004658">
    <property type="term" value="F:propionyl-CoA carboxylase activity"/>
    <property type="evidence" value="ECO:0007669"/>
    <property type="project" value="TreeGrafter"/>
</dbReference>
<protein>
    <submittedName>
        <fullName evidence="3">Methylmalonyl-CoA carboxyltransferase</fullName>
    </submittedName>
</protein>
<dbReference type="Gene3D" id="3.90.226.10">
    <property type="entry name" value="2-enoyl-CoA Hydratase, Chain A, domain 1"/>
    <property type="match status" value="2"/>
</dbReference>
<dbReference type="AlphaFoldDB" id="A0A2N8HEH1"/>
<keyword evidence="3" id="KW-0808">Transferase</keyword>
<feature type="domain" description="CoA carboxyltransferase C-terminal" evidence="2">
    <location>
        <begin position="264"/>
        <end position="516"/>
    </location>
</feature>
<dbReference type="SUPFAM" id="SSF52096">
    <property type="entry name" value="ClpP/crotonase"/>
    <property type="match status" value="2"/>
</dbReference>
<gene>
    <name evidence="3" type="ORF">CXU22_06830</name>
</gene>
<dbReference type="InterPro" id="IPR011762">
    <property type="entry name" value="COA_CT_N"/>
</dbReference>
<organism evidence="3 4">
    <name type="scientific">Akkermansia muciniphila</name>
    <dbReference type="NCBI Taxonomy" id="239935"/>
    <lineage>
        <taxon>Bacteria</taxon>
        <taxon>Pseudomonadati</taxon>
        <taxon>Verrucomicrobiota</taxon>
        <taxon>Verrucomicrobiia</taxon>
        <taxon>Verrucomicrobiales</taxon>
        <taxon>Akkermansiaceae</taxon>
        <taxon>Akkermansia</taxon>
    </lineage>
</organism>
<dbReference type="InterPro" id="IPR000438">
    <property type="entry name" value="Acetyl_CoA_COase_Trfase_b_su"/>
</dbReference>
<dbReference type="OrthoDB" id="9803706at2"/>
<dbReference type="Pfam" id="PF01039">
    <property type="entry name" value="Carboxyl_trans"/>
    <property type="match status" value="1"/>
</dbReference>
<dbReference type="InterPro" id="IPR051047">
    <property type="entry name" value="AccD/PCCB"/>
</dbReference>
<sequence>MAIDPKLIDDLNSRRKKVILSGGQEKIDKRHEKGEMTARDRMGYLFEEGTFSEIGMHVRHNCHNFGMGKKEIPGDGVVSGFGLVNGRPVACAASDFLAQGGSLGYMHAMKIADAQKYALKAGIPMVTVNDSGGARLQEGVAALSGYAQVFYNNVLASGVVPQISMILGPCAGGAAYSPALTDFIIMRNSGNAGMYITGPKVIEQVTYEKCTMDDIGSAAIHASVSGNVHFVADSDAHAMDILKKLLSFLPANNAEEPPHKLDTPLDLSADEGMSDLIPADNRTPLDVQPIISRLVDDGDFLEVHKDFAKNVVVGFGRVCGVVVGIIANQPNVKAGCLDIDSSDKAARFIRFCNAFNIPLVNLVDVPGFLPGKNQERGGIIRHGAKLIFAYSQATVPKVTLIMRKAYGGAYIAMCCKDLGADAVFAWPGAEIAVMGAEGAVPVLYGRELKAVEDPAEKAKRQGELLEEYRDAFYNPYVAAGMGQITEVINPEETRAKIAFALRTLMNKKEVRPAKKHGNIPL</sequence>
<dbReference type="Proteomes" id="UP000236000">
    <property type="component" value="Unassembled WGS sequence"/>
</dbReference>
<dbReference type="PANTHER" id="PTHR43842:SF2">
    <property type="entry name" value="PROPIONYL-COA CARBOXYLASE BETA CHAIN, MITOCHONDRIAL"/>
    <property type="match status" value="1"/>
</dbReference>
<evidence type="ECO:0000259" key="2">
    <source>
        <dbReference type="PROSITE" id="PS50989"/>
    </source>
</evidence>
<feature type="domain" description="CoA carboxyltransferase N-terminal" evidence="1">
    <location>
        <begin position="5"/>
        <end position="261"/>
    </location>
</feature>
<proteinExistence type="predicted"/>
<dbReference type="InterPro" id="IPR029045">
    <property type="entry name" value="ClpP/crotonase-like_dom_sf"/>
</dbReference>
<evidence type="ECO:0000313" key="4">
    <source>
        <dbReference type="Proteomes" id="UP000236000"/>
    </source>
</evidence>
<dbReference type="PROSITE" id="PS50989">
    <property type="entry name" value="COA_CT_CTER"/>
    <property type="match status" value="1"/>
</dbReference>
<dbReference type="RefSeq" id="WP_102713857.1">
    <property type="nucleotide sequence ID" value="NZ_CABMLK010000001.1"/>
</dbReference>
<dbReference type="PRINTS" id="PR01070">
    <property type="entry name" value="ACCCTRFRASEB"/>
</dbReference>
<dbReference type="GO" id="GO:0006633">
    <property type="term" value="P:fatty acid biosynthetic process"/>
    <property type="evidence" value="ECO:0007669"/>
    <property type="project" value="InterPro"/>
</dbReference>
<dbReference type="PANTHER" id="PTHR43842">
    <property type="entry name" value="PROPIONYL-COA CARBOXYLASE BETA CHAIN"/>
    <property type="match status" value="1"/>
</dbReference>
<dbReference type="GO" id="GO:0009317">
    <property type="term" value="C:acetyl-CoA carboxylase complex"/>
    <property type="evidence" value="ECO:0007669"/>
    <property type="project" value="InterPro"/>
</dbReference>
<reference evidence="3 4" key="1">
    <citation type="journal article" date="2017" name="BMC Genomics">
        <title>Genome sequencing of 39 Akkermansia muciniphila isolates reveals its population structure, genomic and functional diverisity, and global distribution in mammalian gut microbiotas.</title>
        <authorList>
            <person name="Guo X."/>
            <person name="Li S."/>
            <person name="Zhang J."/>
            <person name="Wu F."/>
            <person name="Li X."/>
            <person name="Wu D."/>
            <person name="Zhang M."/>
            <person name="Ou Z."/>
            <person name="Jie Z."/>
            <person name="Yan Q."/>
            <person name="Li P."/>
            <person name="Yi J."/>
            <person name="Peng Y."/>
        </authorList>
    </citation>
    <scope>NUCLEOTIDE SEQUENCE [LARGE SCALE GENOMIC DNA]</scope>
    <source>
        <strain evidence="3 4">GP24</strain>
    </source>
</reference>
<dbReference type="PROSITE" id="PS50980">
    <property type="entry name" value="COA_CT_NTER"/>
    <property type="match status" value="1"/>
</dbReference>
<dbReference type="InterPro" id="IPR034733">
    <property type="entry name" value="AcCoA_carboxyl_beta"/>
</dbReference>
<dbReference type="GO" id="GO:0003989">
    <property type="term" value="F:acetyl-CoA carboxylase activity"/>
    <property type="evidence" value="ECO:0007669"/>
    <property type="project" value="InterPro"/>
</dbReference>
<accession>A0A2N8HEH1</accession>
<dbReference type="InterPro" id="IPR011763">
    <property type="entry name" value="COA_CT_C"/>
</dbReference>
<name>A0A2N8HEH1_9BACT</name>
<evidence type="ECO:0000259" key="1">
    <source>
        <dbReference type="PROSITE" id="PS50980"/>
    </source>
</evidence>